<name>A0A255ZTN3_9FLAO</name>
<dbReference type="SMART" id="SM00858">
    <property type="entry name" value="SAF"/>
    <property type="match status" value="1"/>
</dbReference>
<dbReference type="GO" id="GO:0016051">
    <property type="term" value="P:carbohydrate biosynthetic process"/>
    <property type="evidence" value="ECO:0007669"/>
    <property type="project" value="InterPro"/>
</dbReference>
<dbReference type="InterPro" id="IPR013785">
    <property type="entry name" value="Aldolase_TIM"/>
</dbReference>
<proteinExistence type="predicted"/>
<dbReference type="GO" id="GO:0047444">
    <property type="term" value="F:N-acylneuraminate-9-phosphate synthase activity"/>
    <property type="evidence" value="ECO:0007669"/>
    <property type="project" value="TreeGrafter"/>
</dbReference>
<protein>
    <submittedName>
        <fullName evidence="2">N-acetylneuraminate synthase</fullName>
    </submittedName>
</protein>
<dbReference type="SUPFAM" id="SSF51269">
    <property type="entry name" value="AFP III-like domain"/>
    <property type="match status" value="1"/>
</dbReference>
<accession>A0A255ZTN3</accession>
<dbReference type="InterPro" id="IPR036732">
    <property type="entry name" value="AFP_Neu5c_C_sf"/>
</dbReference>
<keyword evidence="3" id="KW-1185">Reference proteome</keyword>
<dbReference type="PANTHER" id="PTHR42966:SF1">
    <property type="entry name" value="SIALIC ACID SYNTHASE"/>
    <property type="match status" value="1"/>
</dbReference>
<evidence type="ECO:0000313" key="2">
    <source>
        <dbReference type="EMBL" id="OYQ44265.1"/>
    </source>
</evidence>
<dbReference type="AlphaFoldDB" id="A0A255ZTN3"/>
<dbReference type="InterPro" id="IPR057736">
    <property type="entry name" value="SAF_PseI/NeuA/NeuB"/>
</dbReference>
<dbReference type="SUPFAM" id="SSF51569">
    <property type="entry name" value="Aldolase"/>
    <property type="match status" value="1"/>
</dbReference>
<organism evidence="2 3">
    <name type="scientific">Flavobacterium aurantiibacter</name>
    <dbReference type="NCBI Taxonomy" id="2023067"/>
    <lineage>
        <taxon>Bacteria</taxon>
        <taxon>Pseudomonadati</taxon>
        <taxon>Bacteroidota</taxon>
        <taxon>Flavobacteriia</taxon>
        <taxon>Flavobacteriales</taxon>
        <taxon>Flavobacteriaceae</taxon>
        <taxon>Flavobacterium</taxon>
    </lineage>
</organism>
<dbReference type="InterPro" id="IPR006190">
    <property type="entry name" value="SAF_AFP_Neu5Ac"/>
</dbReference>
<evidence type="ECO:0000259" key="1">
    <source>
        <dbReference type="PROSITE" id="PS50844"/>
    </source>
</evidence>
<dbReference type="Pfam" id="PF03102">
    <property type="entry name" value="NeuB"/>
    <property type="match status" value="1"/>
</dbReference>
<dbReference type="InterPro" id="IPR051690">
    <property type="entry name" value="PseI-like"/>
</dbReference>
<dbReference type="OrthoDB" id="9814210at2"/>
<gene>
    <name evidence="2" type="ORF">CHX27_08130</name>
</gene>
<dbReference type="EMBL" id="NOXX01000194">
    <property type="protein sequence ID" value="OYQ44265.1"/>
    <property type="molecule type" value="Genomic_DNA"/>
</dbReference>
<dbReference type="CDD" id="cd11615">
    <property type="entry name" value="SAF_NeuB_like"/>
    <property type="match status" value="1"/>
</dbReference>
<reference evidence="2 3" key="1">
    <citation type="submission" date="2017-07" db="EMBL/GenBank/DDBJ databases">
        <title>Flavobacterium cyanobacteriorum sp. nov., isolated from cyanobacterial aggregates in a eutrophic lake.</title>
        <authorList>
            <person name="Cai H."/>
        </authorList>
    </citation>
    <scope>NUCLEOTIDE SEQUENCE [LARGE SCALE GENOMIC DNA]</scope>
    <source>
        <strain evidence="2 3">TH167</strain>
    </source>
</reference>
<dbReference type="InterPro" id="IPR013132">
    <property type="entry name" value="PseI/NeuA/B-like_N"/>
</dbReference>
<comment type="caution">
    <text evidence="2">The sequence shown here is derived from an EMBL/GenBank/DDBJ whole genome shotgun (WGS) entry which is preliminary data.</text>
</comment>
<dbReference type="Pfam" id="PF08666">
    <property type="entry name" value="SAF"/>
    <property type="match status" value="1"/>
</dbReference>
<dbReference type="PROSITE" id="PS50844">
    <property type="entry name" value="AFP_LIKE"/>
    <property type="match status" value="1"/>
</dbReference>
<sequence>MFLRQFPYYIAEIAQAHEGSLGILHSYIDAVAKTGAHAVKFQMHIAEAESSKAETFRTNFSYEDATRFDYWKRMEFTFEQWQGIKAHVEAVGLDFIVSPFSVAAVKMLEKIGLTAYKIGSGELSNLLMLEAIAKTGTPVILSSGMSDFTELDTAVSLFKSRNTPLALLQCTTAYPTKATEYGFNVLAEMKLRYQIPIGFSDHSAKSSTGIAAVALGAEILEFHVVFDKDLFGPDAKASLTFPEVKQLIAGANDVYEALQNPVVKNHTADFKSLKTLFGKSLAVNRNLEQGALIQESDLESKKPANCGIPAADYKQVIGKKLLRPLKQWDFLTENDLS</sequence>
<evidence type="ECO:0000313" key="3">
    <source>
        <dbReference type="Proteomes" id="UP000216035"/>
    </source>
</evidence>
<dbReference type="InterPro" id="IPR013974">
    <property type="entry name" value="SAF"/>
</dbReference>
<dbReference type="Proteomes" id="UP000216035">
    <property type="component" value="Unassembled WGS sequence"/>
</dbReference>
<dbReference type="PANTHER" id="PTHR42966">
    <property type="entry name" value="N-ACETYLNEURAMINATE SYNTHASE"/>
    <property type="match status" value="1"/>
</dbReference>
<dbReference type="Gene3D" id="3.20.20.70">
    <property type="entry name" value="Aldolase class I"/>
    <property type="match status" value="1"/>
</dbReference>
<dbReference type="Gene3D" id="3.90.1210.10">
    <property type="entry name" value="Antifreeze-like/N-acetylneuraminic acid synthase C-terminal domain"/>
    <property type="match status" value="1"/>
</dbReference>
<feature type="domain" description="AFP-like" evidence="1">
    <location>
        <begin position="280"/>
        <end position="337"/>
    </location>
</feature>